<reference evidence="1 2" key="1">
    <citation type="journal article" date="2020" name="IScience">
        <title>Genome Sequencing of the Endangered Kingdonia uniflora (Circaeasteraceae, Ranunculales) Reveals Potential Mechanisms of Evolutionary Specialization.</title>
        <authorList>
            <person name="Sun Y."/>
            <person name="Deng T."/>
            <person name="Zhang A."/>
            <person name="Moore M.J."/>
            <person name="Landis J.B."/>
            <person name="Lin N."/>
            <person name="Zhang H."/>
            <person name="Zhang X."/>
            <person name="Huang J."/>
            <person name="Zhang X."/>
            <person name="Sun H."/>
            <person name="Wang H."/>
        </authorList>
    </citation>
    <scope>NUCLEOTIDE SEQUENCE [LARGE SCALE GENOMIC DNA]</scope>
    <source>
        <strain evidence="1">TB1705</strain>
        <tissue evidence="1">Leaf</tissue>
    </source>
</reference>
<organism evidence="1 2">
    <name type="scientific">Kingdonia uniflora</name>
    <dbReference type="NCBI Taxonomy" id="39325"/>
    <lineage>
        <taxon>Eukaryota</taxon>
        <taxon>Viridiplantae</taxon>
        <taxon>Streptophyta</taxon>
        <taxon>Embryophyta</taxon>
        <taxon>Tracheophyta</taxon>
        <taxon>Spermatophyta</taxon>
        <taxon>Magnoliopsida</taxon>
        <taxon>Ranunculales</taxon>
        <taxon>Circaeasteraceae</taxon>
        <taxon>Kingdonia</taxon>
    </lineage>
</organism>
<proteinExistence type="predicted"/>
<sequence>MIQLAGTLFVAGSAHEGASSINFRIETIMPMSFPSIWTYLLSIQKLELYLESNSSVVSSASKGELCDYQPYCRVIVV</sequence>
<dbReference type="EMBL" id="JACGCM010000665">
    <property type="protein sequence ID" value="KAF6169381.1"/>
    <property type="molecule type" value="Genomic_DNA"/>
</dbReference>
<protein>
    <submittedName>
        <fullName evidence="1">Uncharacterized protein</fullName>
    </submittedName>
</protein>
<evidence type="ECO:0000313" key="1">
    <source>
        <dbReference type="EMBL" id="KAF6169381.1"/>
    </source>
</evidence>
<name>A0A7J7NQB1_9MAGN</name>
<dbReference type="Proteomes" id="UP000541444">
    <property type="component" value="Unassembled WGS sequence"/>
</dbReference>
<evidence type="ECO:0000313" key="2">
    <source>
        <dbReference type="Proteomes" id="UP000541444"/>
    </source>
</evidence>
<keyword evidence="2" id="KW-1185">Reference proteome</keyword>
<dbReference type="AlphaFoldDB" id="A0A7J7NQB1"/>
<gene>
    <name evidence="1" type="ORF">GIB67_016551</name>
</gene>
<comment type="caution">
    <text evidence="1">The sequence shown here is derived from an EMBL/GenBank/DDBJ whole genome shotgun (WGS) entry which is preliminary data.</text>
</comment>
<accession>A0A7J7NQB1</accession>